<feature type="compositionally biased region" description="Basic and acidic residues" evidence="1">
    <location>
        <begin position="51"/>
        <end position="61"/>
    </location>
</feature>
<protein>
    <submittedName>
        <fullName evidence="2">14059_t:CDS:1</fullName>
    </submittedName>
</protein>
<organism evidence="2 3">
    <name type="scientific">Acaulospora morrowiae</name>
    <dbReference type="NCBI Taxonomy" id="94023"/>
    <lineage>
        <taxon>Eukaryota</taxon>
        <taxon>Fungi</taxon>
        <taxon>Fungi incertae sedis</taxon>
        <taxon>Mucoromycota</taxon>
        <taxon>Glomeromycotina</taxon>
        <taxon>Glomeromycetes</taxon>
        <taxon>Diversisporales</taxon>
        <taxon>Acaulosporaceae</taxon>
        <taxon>Acaulospora</taxon>
    </lineage>
</organism>
<feature type="compositionally biased region" description="Basic residues" evidence="1">
    <location>
        <begin position="39"/>
        <end position="50"/>
    </location>
</feature>
<evidence type="ECO:0000313" key="2">
    <source>
        <dbReference type="EMBL" id="CAG8544675.1"/>
    </source>
</evidence>
<feature type="region of interest" description="Disordered" evidence="1">
    <location>
        <begin position="38"/>
        <end position="89"/>
    </location>
</feature>
<name>A0A9N9ATS5_9GLOM</name>
<evidence type="ECO:0000256" key="1">
    <source>
        <dbReference type="SAM" id="MobiDB-lite"/>
    </source>
</evidence>
<dbReference type="Proteomes" id="UP000789342">
    <property type="component" value="Unassembled WGS sequence"/>
</dbReference>
<gene>
    <name evidence="2" type="ORF">AMORRO_LOCUS5293</name>
</gene>
<comment type="caution">
    <text evidence="2">The sequence shown here is derived from an EMBL/GenBank/DDBJ whole genome shotgun (WGS) entry which is preliminary data.</text>
</comment>
<dbReference type="AlphaFoldDB" id="A0A9N9ATS5"/>
<proteinExistence type="predicted"/>
<dbReference type="EMBL" id="CAJVPV010003155">
    <property type="protein sequence ID" value="CAG8544675.1"/>
    <property type="molecule type" value="Genomic_DNA"/>
</dbReference>
<accession>A0A9N9ATS5</accession>
<reference evidence="2" key="1">
    <citation type="submission" date="2021-06" db="EMBL/GenBank/DDBJ databases">
        <authorList>
            <person name="Kallberg Y."/>
            <person name="Tangrot J."/>
            <person name="Rosling A."/>
        </authorList>
    </citation>
    <scope>NUCLEOTIDE SEQUENCE</scope>
    <source>
        <strain evidence="2">CL551</strain>
    </source>
</reference>
<sequence>MTFPFWLKDLEEIEKNPIKVILPANSFVLFMGHLIQHSHSNKHEHSSRRRKNEDTRAHLEIIKSSNPLHPKGCDMTPLHTSDPLRNNEK</sequence>
<evidence type="ECO:0000313" key="3">
    <source>
        <dbReference type="Proteomes" id="UP000789342"/>
    </source>
</evidence>
<keyword evidence="3" id="KW-1185">Reference proteome</keyword>